<dbReference type="GO" id="GO:0003341">
    <property type="term" value="P:cilium movement"/>
    <property type="evidence" value="ECO:0007669"/>
    <property type="project" value="UniProtKB-ARBA"/>
</dbReference>
<dbReference type="PANTHER" id="PTHR14885">
    <property type="entry name" value="CILIA- AND FLAGELLA-ASSOCIATED PROTEIN 43-RELATED"/>
    <property type="match status" value="1"/>
</dbReference>
<evidence type="ECO:0000256" key="6">
    <source>
        <dbReference type="ARBA" id="ARBA00023212"/>
    </source>
</evidence>
<keyword evidence="4" id="KW-0677">Repeat</keyword>
<dbReference type="SUPFAM" id="SSF50978">
    <property type="entry name" value="WD40 repeat-like"/>
    <property type="match status" value="1"/>
</dbReference>
<evidence type="ECO:0000256" key="1">
    <source>
        <dbReference type="ARBA" id="ARBA00004430"/>
    </source>
</evidence>
<dbReference type="EMBL" id="GEBQ01021146">
    <property type="protein sequence ID" value="JAT18831.1"/>
    <property type="molecule type" value="Transcribed_RNA"/>
</dbReference>
<gene>
    <name evidence="9" type="ORF">g.54617</name>
</gene>
<evidence type="ECO:0000256" key="3">
    <source>
        <dbReference type="ARBA" id="ARBA00022574"/>
    </source>
</evidence>
<evidence type="ECO:0000256" key="2">
    <source>
        <dbReference type="ARBA" id="ARBA00022490"/>
    </source>
</evidence>
<protein>
    <recommendedName>
        <fullName evidence="10">HELP domain-containing protein</fullName>
    </recommendedName>
</protein>
<keyword evidence="5" id="KW-0175">Coiled coil</keyword>
<keyword evidence="6" id="KW-0206">Cytoskeleton</keyword>
<evidence type="ECO:0000256" key="7">
    <source>
        <dbReference type="ARBA" id="ARBA00023273"/>
    </source>
</evidence>
<keyword evidence="7" id="KW-0966">Cell projection</keyword>
<comment type="subcellular location">
    <subcellularLocation>
        <location evidence="1">Cytoplasm</location>
        <location evidence="1">Cytoskeleton</location>
        <location evidence="1">Cilium axoneme</location>
    </subcellularLocation>
</comment>
<evidence type="ECO:0008006" key="10">
    <source>
        <dbReference type="Google" id="ProtNLM"/>
    </source>
</evidence>
<feature type="non-terminal residue" evidence="9">
    <location>
        <position position="183"/>
    </location>
</feature>
<dbReference type="Gene3D" id="2.130.10.10">
    <property type="entry name" value="YVTN repeat-like/Quinoprotein amine dehydrogenase"/>
    <property type="match status" value="1"/>
</dbReference>
<evidence type="ECO:0000256" key="4">
    <source>
        <dbReference type="ARBA" id="ARBA00022737"/>
    </source>
</evidence>
<name>A0A1B6L5C5_9HEMI</name>
<proteinExistence type="predicted"/>
<keyword evidence="2" id="KW-0963">Cytoplasm</keyword>
<dbReference type="InterPro" id="IPR036322">
    <property type="entry name" value="WD40_repeat_dom_sf"/>
</dbReference>
<organism evidence="9">
    <name type="scientific">Graphocephala atropunctata</name>
    <dbReference type="NCBI Taxonomy" id="36148"/>
    <lineage>
        <taxon>Eukaryota</taxon>
        <taxon>Metazoa</taxon>
        <taxon>Ecdysozoa</taxon>
        <taxon>Arthropoda</taxon>
        <taxon>Hexapoda</taxon>
        <taxon>Insecta</taxon>
        <taxon>Pterygota</taxon>
        <taxon>Neoptera</taxon>
        <taxon>Paraneoptera</taxon>
        <taxon>Hemiptera</taxon>
        <taxon>Auchenorrhyncha</taxon>
        <taxon>Membracoidea</taxon>
        <taxon>Cicadellidae</taxon>
        <taxon>Cicadellinae</taxon>
        <taxon>Cicadellini</taxon>
        <taxon>Graphocephala</taxon>
    </lineage>
</organism>
<dbReference type="GO" id="GO:0005930">
    <property type="term" value="C:axoneme"/>
    <property type="evidence" value="ECO:0007669"/>
    <property type="project" value="UniProtKB-SubCell"/>
</dbReference>
<evidence type="ECO:0000313" key="9">
    <source>
        <dbReference type="EMBL" id="JAT18831.1"/>
    </source>
</evidence>
<reference evidence="9" key="1">
    <citation type="submission" date="2015-11" db="EMBL/GenBank/DDBJ databases">
        <title>De novo transcriptome assembly of four potential Pierce s Disease insect vectors from Arizona vineyards.</title>
        <authorList>
            <person name="Tassone E.E."/>
        </authorList>
    </citation>
    <scope>NUCLEOTIDE SEQUENCE</scope>
</reference>
<accession>A0A1B6L5C5</accession>
<sequence length="183" mass="20485">MSNKDVTITPAEDEAVLSQKKSGEETSNGSTISKDRESDLSPEIKRLSKVVIFDYSFGYDCRQPFNLCVVDETTVIFYSGCLLHIFDVKTRKLEFKRSINQSGIGHIVKHPTEDFLAVGEKCVGPLIIIYSWPTFDVVSKLSGGTTRAYSHLGFSPDGVMLVSQGKDPDHLITIWDWREAHII</sequence>
<evidence type="ECO:0000256" key="8">
    <source>
        <dbReference type="SAM" id="MobiDB-lite"/>
    </source>
</evidence>
<dbReference type="InterPro" id="IPR015943">
    <property type="entry name" value="WD40/YVTN_repeat-like_dom_sf"/>
</dbReference>
<keyword evidence="3" id="KW-0853">WD repeat</keyword>
<evidence type="ECO:0000256" key="5">
    <source>
        <dbReference type="ARBA" id="ARBA00023054"/>
    </source>
</evidence>
<dbReference type="AlphaFoldDB" id="A0A1B6L5C5"/>
<dbReference type="PANTHER" id="PTHR14885:SF3">
    <property type="entry name" value="CILIA- AND FLAGELLA-ASSOCIATED PROTEIN 44"/>
    <property type="match status" value="1"/>
</dbReference>
<feature type="region of interest" description="Disordered" evidence="8">
    <location>
        <begin position="1"/>
        <end position="37"/>
    </location>
</feature>